<protein>
    <recommendedName>
        <fullName evidence="2">Response regulatory domain-containing protein</fullName>
    </recommendedName>
</protein>
<comment type="caution">
    <text evidence="1">The sequence shown here is derived from an EMBL/GenBank/DDBJ whole genome shotgun (WGS) entry which is preliminary data.</text>
</comment>
<dbReference type="InterPro" id="IPR011006">
    <property type="entry name" value="CheY-like_superfamily"/>
</dbReference>
<proteinExistence type="predicted"/>
<dbReference type="AlphaFoldDB" id="A0A1V5SDZ6"/>
<dbReference type="EMBL" id="MWBO01000023">
    <property type="protein sequence ID" value="OQA52705.1"/>
    <property type="molecule type" value="Genomic_DNA"/>
</dbReference>
<accession>A0A1V5SDZ6</accession>
<gene>
    <name evidence="1" type="ORF">BWY43_00373</name>
</gene>
<evidence type="ECO:0008006" key="2">
    <source>
        <dbReference type="Google" id="ProtNLM"/>
    </source>
</evidence>
<sequence length="129" mass="14081">MIIAFVGVHGHCRTKEAIETLQNRGDVEVVFFVNGDDTLERIAGARADLLVIDDTASRGVEGFNLLDRVRAQLPELDVLMITVVVSRIGGVSELRGRSGFDAIEHGATTYLSEDRLVNLYQTVRVAIGV</sequence>
<dbReference type="Proteomes" id="UP000485367">
    <property type="component" value="Unassembled WGS sequence"/>
</dbReference>
<reference evidence="1" key="1">
    <citation type="submission" date="2017-02" db="EMBL/GenBank/DDBJ databases">
        <title>Delving into the versatile metabolic prowess of the omnipresent phylum Bacteroidetes.</title>
        <authorList>
            <person name="Nobu M.K."/>
            <person name="Mei R."/>
            <person name="Narihiro T."/>
            <person name="Kuroda K."/>
            <person name="Liu W.-T."/>
        </authorList>
    </citation>
    <scope>NUCLEOTIDE SEQUENCE</scope>
    <source>
        <strain evidence="1">ADurb.Bin280</strain>
    </source>
</reference>
<name>A0A1V5SDZ6_9BACT</name>
<evidence type="ECO:0000313" key="1">
    <source>
        <dbReference type="EMBL" id="OQA52705.1"/>
    </source>
</evidence>
<organism evidence="1">
    <name type="scientific">candidate division WS2 bacterium ADurb.Bin280</name>
    <dbReference type="NCBI Taxonomy" id="1852829"/>
    <lineage>
        <taxon>Bacteria</taxon>
        <taxon>candidate division WS2</taxon>
    </lineage>
</organism>
<dbReference type="SUPFAM" id="SSF52172">
    <property type="entry name" value="CheY-like"/>
    <property type="match status" value="1"/>
</dbReference>
<dbReference type="Gene3D" id="3.40.50.2300">
    <property type="match status" value="1"/>
</dbReference>